<reference evidence="1" key="1">
    <citation type="submission" date="2011-04" db="EMBL/GenBank/DDBJ databases">
        <title>Evolution of plant cell wall degrading machinery underlies the functional diversity of forest fungi.</title>
        <authorList>
            <consortium name="US DOE Joint Genome Institute (JGI-PGF)"/>
            <person name="Eastwood D.C."/>
            <person name="Floudas D."/>
            <person name="Binder M."/>
            <person name="Majcherczyk A."/>
            <person name="Schneider P."/>
            <person name="Aerts A."/>
            <person name="Asiegbu F.O."/>
            <person name="Baker S.E."/>
            <person name="Barry K."/>
            <person name="Bendiksby M."/>
            <person name="Blumentritt M."/>
            <person name="Coutinho P.M."/>
            <person name="Cullen D."/>
            <person name="Cullen D."/>
            <person name="Gathman A."/>
            <person name="Goodell B."/>
            <person name="Henrissat B."/>
            <person name="Ihrmark K."/>
            <person name="Kauserud H."/>
            <person name="Kohler A."/>
            <person name="LaButti K."/>
            <person name="Lapidus A."/>
            <person name="Lavin J.L."/>
            <person name="Lee Y.-H."/>
            <person name="Lindquist E."/>
            <person name="Lilly W."/>
            <person name="Lucas S."/>
            <person name="Morin E."/>
            <person name="Murat C."/>
            <person name="Oguiza J.A."/>
            <person name="Park J."/>
            <person name="Pisabarro A.G."/>
            <person name="Riley R."/>
            <person name="Rosling A."/>
            <person name="Salamov A."/>
            <person name="Schmidt O."/>
            <person name="Schmutz J."/>
            <person name="Skrede I."/>
            <person name="Stenlid J."/>
            <person name="Wiebenga A."/>
            <person name="Xie X."/>
            <person name="Kues U."/>
            <person name="Hibbett D.S."/>
            <person name="Hoffmeister D."/>
            <person name="Hogberg N."/>
            <person name="Martin F."/>
            <person name="Grigoriev I.V."/>
            <person name="Watkinson S.C."/>
        </authorList>
    </citation>
    <scope>NUCLEOTIDE SEQUENCE</scope>
    <source>
        <strain evidence="1">S7.9</strain>
    </source>
</reference>
<dbReference type="AlphaFoldDB" id="F8NZ90"/>
<organism>
    <name type="scientific">Serpula lacrymans var. lacrymans (strain S7.9)</name>
    <name type="common">Dry rot fungus</name>
    <dbReference type="NCBI Taxonomy" id="578457"/>
    <lineage>
        <taxon>Eukaryota</taxon>
        <taxon>Fungi</taxon>
        <taxon>Dikarya</taxon>
        <taxon>Basidiomycota</taxon>
        <taxon>Agaricomycotina</taxon>
        <taxon>Agaricomycetes</taxon>
        <taxon>Agaricomycetidae</taxon>
        <taxon>Boletales</taxon>
        <taxon>Coniophorineae</taxon>
        <taxon>Serpulaceae</taxon>
        <taxon>Serpula</taxon>
    </lineage>
</organism>
<dbReference type="OrthoDB" id="3251775at2759"/>
<accession>F8NZ90</accession>
<dbReference type="EMBL" id="GL945435">
    <property type="protein sequence ID" value="EGO23910.1"/>
    <property type="molecule type" value="Genomic_DNA"/>
</dbReference>
<evidence type="ECO:0000313" key="1">
    <source>
        <dbReference type="EMBL" id="EGO23910.1"/>
    </source>
</evidence>
<dbReference type="GeneID" id="18819755"/>
<dbReference type="RefSeq" id="XP_007319672.1">
    <property type="nucleotide sequence ID" value="XM_007319610.1"/>
</dbReference>
<dbReference type="Proteomes" id="UP000008064">
    <property type="component" value="Unassembled WGS sequence"/>
</dbReference>
<protein>
    <submittedName>
        <fullName evidence="1">Uncharacterized protein</fullName>
    </submittedName>
</protein>
<dbReference type="KEGG" id="sla:SERLADRAFT_470387"/>
<gene>
    <name evidence="1" type="ORF">SERLADRAFT_470387</name>
</gene>
<dbReference type="HOGENOM" id="CLU_2672630_0_0_1"/>
<proteinExistence type="predicted"/>
<sequence length="75" mass="8351">MVSSLNLITGAFYLTNNTDLEGHGLTFALNLSDVFVCRLILSLRRQVTPTESTQLEEQSRIVREALDALDTPNEV</sequence>
<name>F8NZ90_SERL9</name>